<dbReference type="Gene3D" id="3.10.20.90">
    <property type="entry name" value="Phosphatidylinositol 3-kinase Catalytic Subunit, Chain A, domain 1"/>
    <property type="match status" value="1"/>
</dbReference>
<proteinExistence type="predicted"/>
<sequence length="744" mass="81323">MLQAAAMKSTQQPLNYIQAGGGGVVPQTDAPTSASNAGERRVTIRCFQSSISLPVTPDTSPVDLLYSSANLMTHQFDPQTSIVVECYFAFGLERRLRRYERIRDVLNSWERDSQHSLLIIPDAPTDRNADLTIELVPRSDDPPPGFSNFALQHCQRPGRWNKRLVTLLNTGQVFTHKKPDAKPSDKDSTLLCNLSDFDVYQVTEEDMLNHIRPPKTHVFAVKSQQKNSVFLNTENFIHFFSTDDDAVARNVQSGIHSWRSWYLVNRKVDLGRKERAQQMNGDTPAAHKTVGIVKSGHHRLKVSVDETPYTIGTFSPLLDLDRFDKPMEEFGKDFLPETGGNPNPTSQPLVHRAKTNPGNSRTPVEVVTPATSITTLPVPPKSPESSAERVAAFAKDNEFKTSGLLGKAYEDRKLHTEWNSGDEPSSGGPFTGGLLQHHQELGRQATTRWPERSYTPRGSASPPMKQPNAIPTCIPLDQPPLQGPFTGGLLQQHAIDQQNRRPGRSNTTTRRPPTSSAVAQPSATSATSTMRPLTRSMTVSSRPTTSDSASYAKQRDKPGPLLDVAPKVPEISSYWRSGHGHGVRAPTGLPLISMATDTRPGFQQPSGMVPGMISPPMSPPLAGLARRATTKTTQSAKPAKSTQMTPALSAGAPLPRASPSRPRSQSTTTKAAAAAGRRYVSHEKPPSVPVVPPIPLRTPPVRSSRRNDDEDVPLINFVDRTRSRDPNSGGRGPDARSRSGTMMG</sequence>
<evidence type="ECO:0008006" key="4">
    <source>
        <dbReference type="Google" id="ProtNLM"/>
    </source>
</evidence>
<feature type="region of interest" description="Disordered" evidence="1">
    <location>
        <begin position="439"/>
        <end position="565"/>
    </location>
</feature>
<organism evidence="2 3">
    <name type="scientific">Sodiomyces alkalinus (strain CBS 110278 / VKM F-3762 / F11)</name>
    <name type="common">Alkaliphilic filamentous fungus</name>
    <dbReference type="NCBI Taxonomy" id="1314773"/>
    <lineage>
        <taxon>Eukaryota</taxon>
        <taxon>Fungi</taxon>
        <taxon>Dikarya</taxon>
        <taxon>Ascomycota</taxon>
        <taxon>Pezizomycotina</taxon>
        <taxon>Sordariomycetes</taxon>
        <taxon>Hypocreomycetidae</taxon>
        <taxon>Glomerellales</taxon>
        <taxon>Plectosphaerellaceae</taxon>
        <taxon>Sodiomyces</taxon>
    </lineage>
</organism>
<keyword evidence="3" id="KW-1185">Reference proteome</keyword>
<feature type="compositionally biased region" description="Low complexity" evidence="1">
    <location>
        <begin position="504"/>
        <end position="516"/>
    </location>
</feature>
<protein>
    <recommendedName>
        <fullName evidence="4">PH domain-containing protein</fullName>
    </recommendedName>
</protein>
<reference evidence="2 3" key="1">
    <citation type="journal article" date="2018" name="Mol. Ecol.">
        <title>The obligate alkalophilic soda-lake fungus Sodiomyces alkalinus has shifted to a protein diet.</title>
        <authorList>
            <person name="Grum-Grzhimaylo A.A."/>
            <person name="Falkoski D.L."/>
            <person name="van den Heuvel J."/>
            <person name="Valero-Jimenez C.A."/>
            <person name="Min B."/>
            <person name="Choi I.G."/>
            <person name="Lipzen A."/>
            <person name="Daum C.G."/>
            <person name="Aanen D.K."/>
            <person name="Tsang A."/>
            <person name="Henrissat B."/>
            <person name="Bilanenko E.N."/>
            <person name="de Vries R.P."/>
            <person name="van Kan J.A.L."/>
            <person name="Grigoriev I.V."/>
            <person name="Debets A.J.M."/>
        </authorList>
    </citation>
    <scope>NUCLEOTIDE SEQUENCE [LARGE SCALE GENOMIC DNA]</scope>
    <source>
        <strain evidence="2 3">F11</strain>
    </source>
</reference>
<feature type="compositionally biased region" description="Polar residues" evidence="1">
    <location>
        <begin position="517"/>
        <end position="551"/>
    </location>
</feature>
<gene>
    <name evidence="2" type="ORF">SODALDRAFT_154939</name>
</gene>
<feature type="compositionally biased region" description="Polar residues" evidence="1">
    <location>
        <begin position="630"/>
        <end position="645"/>
    </location>
</feature>
<dbReference type="Proteomes" id="UP000272025">
    <property type="component" value="Unassembled WGS sequence"/>
</dbReference>
<dbReference type="GeneID" id="39575368"/>
<dbReference type="SUPFAM" id="SSF54236">
    <property type="entry name" value="Ubiquitin-like"/>
    <property type="match status" value="1"/>
</dbReference>
<dbReference type="Gene3D" id="2.30.29.30">
    <property type="entry name" value="Pleckstrin-homology domain (PH domain)/Phosphotyrosine-binding domain (PTB)"/>
    <property type="match status" value="1"/>
</dbReference>
<name>A0A3N2PXT7_SODAK</name>
<evidence type="ECO:0000313" key="2">
    <source>
        <dbReference type="EMBL" id="ROT39226.1"/>
    </source>
</evidence>
<dbReference type="PANTHER" id="PTHR38700:SF1">
    <property type="entry name" value="PH DOMAIN-CONTAINING PROTEIN"/>
    <property type="match status" value="1"/>
</dbReference>
<dbReference type="InterPro" id="IPR011993">
    <property type="entry name" value="PH-like_dom_sf"/>
</dbReference>
<dbReference type="OrthoDB" id="43122at2759"/>
<feature type="compositionally biased region" description="Low complexity" evidence="1">
    <location>
        <begin position="646"/>
        <end position="664"/>
    </location>
</feature>
<dbReference type="RefSeq" id="XP_028467032.1">
    <property type="nucleotide sequence ID" value="XM_028606890.1"/>
</dbReference>
<accession>A0A3N2PXT7</accession>
<dbReference type="EMBL" id="ML119054">
    <property type="protein sequence ID" value="ROT39226.1"/>
    <property type="molecule type" value="Genomic_DNA"/>
</dbReference>
<evidence type="ECO:0000256" key="1">
    <source>
        <dbReference type="SAM" id="MobiDB-lite"/>
    </source>
</evidence>
<dbReference type="AlphaFoldDB" id="A0A3N2PXT7"/>
<dbReference type="PANTHER" id="PTHR38700">
    <property type="entry name" value="YALI0E22418P"/>
    <property type="match status" value="1"/>
</dbReference>
<dbReference type="STRING" id="1314773.A0A3N2PXT7"/>
<feature type="region of interest" description="Disordered" evidence="1">
    <location>
        <begin position="624"/>
        <end position="744"/>
    </location>
</feature>
<evidence type="ECO:0000313" key="3">
    <source>
        <dbReference type="Proteomes" id="UP000272025"/>
    </source>
</evidence>
<feature type="compositionally biased region" description="Pro residues" evidence="1">
    <location>
        <begin position="686"/>
        <end position="698"/>
    </location>
</feature>
<dbReference type="InterPro" id="IPR029071">
    <property type="entry name" value="Ubiquitin-like_domsf"/>
</dbReference>